<evidence type="ECO:0000256" key="7">
    <source>
        <dbReference type="ARBA" id="ARBA00022714"/>
    </source>
</evidence>
<evidence type="ECO:0000313" key="15">
    <source>
        <dbReference type="EMBL" id="MBW7570093.1"/>
    </source>
</evidence>
<feature type="binding site" evidence="13">
    <location>
        <position position="268"/>
    </location>
    <ligand>
        <name>[2Fe-2S] cluster</name>
        <dbReference type="ChEBI" id="CHEBI:190135"/>
    </ligand>
</feature>
<evidence type="ECO:0000259" key="14">
    <source>
        <dbReference type="PROSITE" id="PS51918"/>
    </source>
</evidence>
<dbReference type="PANTHER" id="PTHR22976">
    <property type="entry name" value="BIOTIN SYNTHASE"/>
    <property type="match status" value="1"/>
</dbReference>
<name>A0ABS7DFP2_9GAMM</name>
<evidence type="ECO:0000256" key="5">
    <source>
        <dbReference type="ARBA" id="ARBA00022679"/>
    </source>
</evidence>
<feature type="binding site" evidence="13">
    <location>
        <position position="69"/>
    </location>
    <ligand>
        <name>[4Fe-4S] cluster</name>
        <dbReference type="ChEBI" id="CHEBI:49883"/>
        <note>4Fe-4S-S-AdoMet</note>
    </ligand>
</feature>
<evidence type="ECO:0000256" key="12">
    <source>
        <dbReference type="ARBA" id="ARBA00051157"/>
    </source>
</evidence>
<dbReference type="SFLD" id="SFLDS00029">
    <property type="entry name" value="Radical_SAM"/>
    <property type="match status" value="1"/>
</dbReference>
<dbReference type="InterPro" id="IPR006638">
    <property type="entry name" value="Elp3/MiaA/NifB-like_rSAM"/>
</dbReference>
<evidence type="ECO:0000256" key="4">
    <source>
        <dbReference type="ARBA" id="ARBA00022485"/>
    </source>
</evidence>
<comment type="caution">
    <text evidence="15">The sequence shown here is derived from an EMBL/GenBank/DDBJ whole genome shotgun (WGS) entry which is preliminary data.</text>
</comment>
<dbReference type="PROSITE" id="PS51918">
    <property type="entry name" value="RADICAL_SAM"/>
    <property type="match status" value="1"/>
</dbReference>
<comment type="subunit">
    <text evidence="13">Homodimer.</text>
</comment>
<dbReference type="HAMAP" id="MF_01694">
    <property type="entry name" value="BioB"/>
    <property type="match status" value="1"/>
</dbReference>
<dbReference type="Proteomes" id="UP000731465">
    <property type="component" value="Unassembled WGS sequence"/>
</dbReference>
<evidence type="ECO:0000256" key="2">
    <source>
        <dbReference type="ARBA" id="ARBA00010765"/>
    </source>
</evidence>
<dbReference type="InterPro" id="IPR058240">
    <property type="entry name" value="rSAM_sf"/>
</dbReference>
<evidence type="ECO:0000256" key="10">
    <source>
        <dbReference type="ARBA" id="ARBA00023004"/>
    </source>
</evidence>
<keyword evidence="11 13" id="KW-0411">Iron-sulfur</keyword>
<keyword evidence="7 13" id="KW-0001">2Fe-2S</keyword>
<keyword evidence="6 13" id="KW-0949">S-adenosyl-L-methionine</keyword>
<dbReference type="Pfam" id="PF04055">
    <property type="entry name" value="Radical_SAM"/>
    <property type="match status" value="1"/>
</dbReference>
<dbReference type="SFLD" id="SFLDG01278">
    <property type="entry name" value="biotin_synthase_like"/>
    <property type="match status" value="1"/>
</dbReference>
<feature type="binding site" evidence="13">
    <location>
        <position position="138"/>
    </location>
    <ligand>
        <name>[2Fe-2S] cluster</name>
        <dbReference type="ChEBI" id="CHEBI:190135"/>
    </ligand>
</feature>
<keyword evidence="5 13" id="KW-0808">Transferase</keyword>
<evidence type="ECO:0000256" key="6">
    <source>
        <dbReference type="ARBA" id="ARBA00022691"/>
    </source>
</evidence>
<comment type="cofactor">
    <cofactor evidence="13">
        <name>[4Fe-4S] cluster</name>
        <dbReference type="ChEBI" id="CHEBI:49883"/>
    </cofactor>
    <text evidence="13">Binds 1 [4Fe-4S] cluster. The cluster is coordinated with 3 cysteines and an exchangeable S-adenosyl-L-methionine.</text>
</comment>
<comment type="catalytic activity">
    <reaction evidence="12 13">
        <text>(4R,5S)-dethiobiotin + (sulfur carrier)-SH + 2 reduced [2Fe-2S]-[ferredoxin] + 2 S-adenosyl-L-methionine = (sulfur carrier)-H + biotin + 2 5'-deoxyadenosine + 2 L-methionine + 2 oxidized [2Fe-2S]-[ferredoxin]</text>
        <dbReference type="Rhea" id="RHEA:22060"/>
        <dbReference type="Rhea" id="RHEA-COMP:10000"/>
        <dbReference type="Rhea" id="RHEA-COMP:10001"/>
        <dbReference type="Rhea" id="RHEA-COMP:14737"/>
        <dbReference type="Rhea" id="RHEA-COMP:14739"/>
        <dbReference type="ChEBI" id="CHEBI:17319"/>
        <dbReference type="ChEBI" id="CHEBI:29917"/>
        <dbReference type="ChEBI" id="CHEBI:33737"/>
        <dbReference type="ChEBI" id="CHEBI:33738"/>
        <dbReference type="ChEBI" id="CHEBI:57586"/>
        <dbReference type="ChEBI" id="CHEBI:57844"/>
        <dbReference type="ChEBI" id="CHEBI:59789"/>
        <dbReference type="ChEBI" id="CHEBI:64428"/>
        <dbReference type="ChEBI" id="CHEBI:149473"/>
        <dbReference type="EC" id="2.8.1.6"/>
    </reaction>
</comment>
<keyword evidence="9 13" id="KW-0093">Biotin biosynthesis</keyword>
<dbReference type="SUPFAM" id="SSF102114">
    <property type="entry name" value="Radical SAM enzymes"/>
    <property type="match status" value="1"/>
</dbReference>
<dbReference type="Pfam" id="PF06968">
    <property type="entry name" value="BATS"/>
    <property type="match status" value="1"/>
</dbReference>
<dbReference type="GO" id="GO:0004076">
    <property type="term" value="F:biotin synthase activity"/>
    <property type="evidence" value="ECO:0007669"/>
    <property type="project" value="UniProtKB-EC"/>
</dbReference>
<comment type="function">
    <text evidence="13">Catalyzes the conversion of dethiobiotin (DTB) to biotin by the insertion of a sulfur atom into dethiobiotin via a radical-based mechanism.</text>
</comment>
<accession>A0ABS7DFP2</accession>
<dbReference type="Gene3D" id="3.20.20.70">
    <property type="entry name" value="Aldolase class I"/>
    <property type="match status" value="1"/>
</dbReference>
<evidence type="ECO:0000256" key="3">
    <source>
        <dbReference type="ARBA" id="ARBA00012236"/>
    </source>
</evidence>
<gene>
    <name evidence="13 15" type="primary">bioB</name>
    <name evidence="15" type="ORF">J5V48_04205</name>
</gene>
<dbReference type="EMBL" id="JAGFNY010000010">
    <property type="protein sequence ID" value="MBW7570093.1"/>
    <property type="molecule type" value="Genomic_DNA"/>
</dbReference>
<evidence type="ECO:0000256" key="9">
    <source>
        <dbReference type="ARBA" id="ARBA00022756"/>
    </source>
</evidence>
<dbReference type="PANTHER" id="PTHR22976:SF2">
    <property type="entry name" value="BIOTIN SYNTHASE, MITOCHONDRIAL"/>
    <property type="match status" value="1"/>
</dbReference>
<dbReference type="InterPro" id="IPR010722">
    <property type="entry name" value="BATS_dom"/>
</dbReference>
<dbReference type="InterPro" id="IPR007197">
    <property type="entry name" value="rSAM"/>
</dbReference>
<feature type="binding site" evidence="13">
    <location>
        <position position="62"/>
    </location>
    <ligand>
        <name>[4Fe-4S] cluster</name>
        <dbReference type="ChEBI" id="CHEBI:49883"/>
        <note>4Fe-4S-S-AdoMet</note>
    </ligand>
</feature>
<feature type="binding site" evidence="13">
    <location>
        <position position="106"/>
    </location>
    <ligand>
        <name>[2Fe-2S] cluster</name>
        <dbReference type="ChEBI" id="CHEBI:190135"/>
    </ligand>
</feature>
<feature type="binding site" evidence="13">
    <location>
        <position position="66"/>
    </location>
    <ligand>
        <name>[4Fe-4S] cluster</name>
        <dbReference type="ChEBI" id="CHEBI:49883"/>
        <note>4Fe-4S-S-AdoMet</note>
    </ligand>
</feature>
<dbReference type="RefSeq" id="WP_219937313.1">
    <property type="nucleotide sequence ID" value="NZ_JAGFNY010000010.1"/>
</dbReference>
<proteinExistence type="inferred from homology"/>
<evidence type="ECO:0000256" key="11">
    <source>
        <dbReference type="ARBA" id="ARBA00023014"/>
    </source>
</evidence>
<comment type="cofactor">
    <cofactor evidence="13">
        <name>[2Fe-2S] cluster</name>
        <dbReference type="ChEBI" id="CHEBI:190135"/>
    </cofactor>
    <text evidence="13">Binds 1 [2Fe-2S] cluster. The cluster is coordinated with 3 cysteines and 1 arginine.</text>
</comment>
<dbReference type="CDD" id="cd01335">
    <property type="entry name" value="Radical_SAM"/>
    <property type="match status" value="1"/>
</dbReference>
<feature type="binding site" evidence="13">
    <location>
        <position position="198"/>
    </location>
    <ligand>
        <name>[2Fe-2S] cluster</name>
        <dbReference type="ChEBI" id="CHEBI:190135"/>
    </ligand>
</feature>
<dbReference type="SFLD" id="SFLDG01060">
    <property type="entry name" value="BATS_domain_containing"/>
    <property type="match status" value="1"/>
</dbReference>
<evidence type="ECO:0000313" key="16">
    <source>
        <dbReference type="Proteomes" id="UP000731465"/>
    </source>
</evidence>
<keyword evidence="10 13" id="KW-0408">Iron</keyword>
<evidence type="ECO:0000256" key="13">
    <source>
        <dbReference type="HAMAP-Rule" id="MF_01694"/>
    </source>
</evidence>
<dbReference type="SMART" id="SM00876">
    <property type="entry name" value="BATS"/>
    <property type="match status" value="1"/>
</dbReference>
<feature type="domain" description="Radical SAM core" evidence="14">
    <location>
        <begin position="44"/>
        <end position="273"/>
    </location>
</feature>
<dbReference type="NCBIfam" id="TIGR00433">
    <property type="entry name" value="bioB"/>
    <property type="match status" value="1"/>
</dbReference>
<keyword evidence="16" id="KW-1185">Reference proteome</keyword>
<organism evidence="15 16">
    <name type="scientific">Succinivibrio faecicola</name>
    <dbReference type="NCBI Taxonomy" id="2820300"/>
    <lineage>
        <taxon>Bacteria</taxon>
        <taxon>Pseudomonadati</taxon>
        <taxon>Pseudomonadota</taxon>
        <taxon>Gammaproteobacteria</taxon>
        <taxon>Aeromonadales</taxon>
        <taxon>Succinivibrionaceae</taxon>
        <taxon>Succinivibrio</taxon>
    </lineage>
</organism>
<dbReference type="InterPro" id="IPR002684">
    <property type="entry name" value="Biotin_synth/BioAB"/>
</dbReference>
<sequence length="328" mass="36705">MIDFNTLADRIIDGYELSREEALELYNAPLEQLKESASKITSHFFKEAIELCCISNGKCGKCSEDCKFCSQSRYYNTEIEKSVLKSVDQFFEEAKYNDKRGVHRFSIVTAGVRLAKNELKVISEAYKKITSELKISCCGSLGLLDYDDFVMLKQSGLKRYHNNLETSPNFFKEICTTHTIKQKEDVIAMAKKAGLEICSGCIIGMGESDLDRVDIALELRKLKVDSAPINVLNPIKGTPLQDRETVHPDEVRRTIAMFRHILPKTVLRLAGGRLLIQKYFTDLYNYGINAEITGDMLTTAGLTVADDISAAISSSKVVSKIEPIASEN</sequence>
<comment type="pathway">
    <text evidence="1 13">Cofactor biosynthesis; biotin biosynthesis; biotin from 7,8-diaminononanoate: step 2/2.</text>
</comment>
<keyword evidence="8 13" id="KW-0479">Metal-binding</keyword>
<dbReference type="InterPro" id="IPR013785">
    <property type="entry name" value="Aldolase_TIM"/>
</dbReference>
<dbReference type="EC" id="2.8.1.6" evidence="3 13"/>
<keyword evidence="4 13" id="KW-0004">4Fe-4S</keyword>
<dbReference type="SMART" id="SM00729">
    <property type="entry name" value="Elp3"/>
    <property type="match status" value="1"/>
</dbReference>
<comment type="similarity">
    <text evidence="2 13">Belongs to the radical SAM superfamily. Biotin synthase family.</text>
</comment>
<evidence type="ECO:0000256" key="1">
    <source>
        <dbReference type="ARBA" id="ARBA00004942"/>
    </source>
</evidence>
<dbReference type="InterPro" id="IPR024177">
    <property type="entry name" value="Biotin_synthase"/>
</dbReference>
<dbReference type="PIRSF" id="PIRSF001619">
    <property type="entry name" value="Biotin_synth"/>
    <property type="match status" value="1"/>
</dbReference>
<protein>
    <recommendedName>
        <fullName evidence="3 13">Biotin synthase</fullName>
        <ecNumber evidence="3 13">2.8.1.6</ecNumber>
    </recommendedName>
</protein>
<reference evidence="15 16" key="1">
    <citation type="submission" date="2021-03" db="EMBL/GenBank/DDBJ databases">
        <title>Succinivibrio sp. nov. isolated from feces of cow.</title>
        <authorList>
            <person name="Choi J.-Y."/>
        </authorList>
    </citation>
    <scope>NUCLEOTIDE SEQUENCE [LARGE SCALE GENOMIC DNA]</scope>
    <source>
        <strain evidence="15 16">AGMB01872</strain>
    </source>
</reference>
<evidence type="ECO:0000256" key="8">
    <source>
        <dbReference type="ARBA" id="ARBA00022723"/>
    </source>
</evidence>